<reference evidence="3 4" key="1">
    <citation type="submission" date="2014-04" db="EMBL/GenBank/DDBJ databases">
        <authorList>
            <consortium name="DOE Joint Genome Institute"/>
            <person name="Kuo A."/>
            <person name="Kohler A."/>
            <person name="Nagy L.G."/>
            <person name="Floudas D."/>
            <person name="Copeland A."/>
            <person name="Barry K.W."/>
            <person name="Cichocki N."/>
            <person name="Veneault-Fourrey C."/>
            <person name="LaButti K."/>
            <person name="Lindquist E.A."/>
            <person name="Lipzen A."/>
            <person name="Lundell T."/>
            <person name="Morin E."/>
            <person name="Murat C."/>
            <person name="Sun H."/>
            <person name="Tunlid A."/>
            <person name="Henrissat B."/>
            <person name="Grigoriev I.V."/>
            <person name="Hibbett D.S."/>
            <person name="Martin F."/>
            <person name="Nordberg H.P."/>
            <person name="Cantor M.N."/>
            <person name="Hua S.X."/>
        </authorList>
    </citation>
    <scope>NUCLEOTIDE SEQUENCE [LARGE SCALE GENOMIC DNA]</scope>
    <source>
        <strain evidence="3 4">LaAM-08-1</strain>
    </source>
</reference>
<dbReference type="OrthoDB" id="302705at2759"/>
<evidence type="ECO:0000313" key="3">
    <source>
        <dbReference type="EMBL" id="KIK08644.1"/>
    </source>
</evidence>
<evidence type="ECO:0000313" key="4">
    <source>
        <dbReference type="Proteomes" id="UP000054477"/>
    </source>
</evidence>
<dbReference type="AlphaFoldDB" id="A0A0C9Y408"/>
<keyword evidence="1" id="KW-1133">Transmembrane helix</keyword>
<protein>
    <submittedName>
        <fullName evidence="3">Unplaced genomic scaffold K443scaffold_6, whole genome shotgun sequence</fullName>
    </submittedName>
</protein>
<evidence type="ECO:0000256" key="1">
    <source>
        <dbReference type="SAM" id="Phobius"/>
    </source>
</evidence>
<organism evidence="3 4">
    <name type="scientific">Laccaria amethystina LaAM-08-1</name>
    <dbReference type="NCBI Taxonomy" id="1095629"/>
    <lineage>
        <taxon>Eukaryota</taxon>
        <taxon>Fungi</taxon>
        <taxon>Dikarya</taxon>
        <taxon>Basidiomycota</taxon>
        <taxon>Agaricomycotina</taxon>
        <taxon>Agaricomycetes</taxon>
        <taxon>Agaricomycetidae</taxon>
        <taxon>Agaricales</taxon>
        <taxon>Agaricineae</taxon>
        <taxon>Hydnangiaceae</taxon>
        <taxon>Laccaria</taxon>
    </lineage>
</organism>
<dbReference type="Gene3D" id="1.20.144.10">
    <property type="entry name" value="Phosphatidic acid phosphatase type 2/haloperoxidase"/>
    <property type="match status" value="1"/>
</dbReference>
<feature type="transmembrane region" description="Helical" evidence="1">
    <location>
        <begin position="37"/>
        <end position="56"/>
    </location>
</feature>
<feature type="domain" description="Phosphatidic acid phosphatase type 2/haloperoxidase" evidence="2">
    <location>
        <begin position="1"/>
        <end position="82"/>
    </location>
</feature>
<dbReference type="InterPro" id="IPR036938">
    <property type="entry name" value="PAP2/HPO_sf"/>
</dbReference>
<dbReference type="HOGENOM" id="CLU_118210_1_0_1"/>
<dbReference type="GO" id="GO:0042392">
    <property type="term" value="F:sphingosine-1-phosphate phosphatase activity"/>
    <property type="evidence" value="ECO:0007669"/>
    <property type="project" value="TreeGrafter"/>
</dbReference>
<dbReference type="Proteomes" id="UP000054477">
    <property type="component" value="Unassembled WGS sequence"/>
</dbReference>
<evidence type="ECO:0000259" key="2">
    <source>
        <dbReference type="Pfam" id="PF01569"/>
    </source>
</evidence>
<feature type="transmembrane region" description="Helical" evidence="1">
    <location>
        <begin position="62"/>
        <end position="82"/>
    </location>
</feature>
<dbReference type="PANTHER" id="PTHR14969">
    <property type="entry name" value="SPHINGOSINE-1-PHOSPHATE PHOSPHOHYDROLASE"/>
    <property type="match status" value="1"/>
</dbReference>
<sequence>MPSTHSATITFFATYILLAATYLPVHHSFPLNSTSRVVPVLITFPWAVMIVMSRVWLGHHTWAQVLAGSAYGVVFAFVWYALWTGGLNEYGKVVEKEFANRMFI</sequence>
<keyword evidence="1" id="KW-0472">Membrane</keyword>
<feature type="transmembrane region" description="Helical" evidence="1">
    <location>
        <begin position="6"/>
        <end position="25"/>
    </location>
</feature>
<dbReference type="STRING" id="1095629.A0A0C9Y408"/>
<dbReference type="InterPro" id="IPR000326">
    <property type="entry name" value="PAP2/HPO"/>
</dbReference>
<proteinExistence type="predicted"/>
<gene>
    <name evidence="3" type="ORF">K443DRAFT_672173</name>
</gene>
<accession>A0A0C9Y408</accession>
<dbReference type="Pfam" id="PF01569">
    <property type="entry name" value="PAP2"/>
    <property type="match status" value="1"/>
</dbReference>
<dbReference type="PANTHER" id="PTHR14969:SF13">
    <property type="entry name" value="AT30094P"/>
    <property type="match status" value="1"/>
</dbReference>
<dbReference type="SUPFAM" id="SSF48317">
    <property type="entry name" value="Acid phosphatase/Vanadium-dependent haloperoxidase"/>
    <property type="match status" value="1"/>
</dbReference>
<name>A0A0C9Y408_9AGAR</name>
<dbReference type="EMBL" id="KN838541">
    <property type="protein sequence ID" value="KIK08644.1"/>
    <property type="molecule type" value="Genomic_DNA"/>
</dbReference>
<keyword evidence="1" id="KW-0812">Transmembrane</keyword>
<keyword evidence="4" id="KW-1185">Reference proteome</keyword>
<reference evidence="4" key="2">
    <citation type="submission" date="2015-01" db="EMBL/GenBank/DDBJ databases">
        <title>Evolutionary Origins and Diversification of the Mycorrhizal Mutualists.</title>
        <authorList>
            <consortium name="DOE Joint Genome Institute"/>
            <consortium name="Mycorrhizal Genomics Consortium"/>
            <person name="Kohler A."/>
            <person name="Kuo A."/>
            <person name="Nagy L.G."/>
            <person name="Floudas D."/>
            <person name="Copeland A."/>
            <person name="Barry K.W."/>
            <person name="Cichocki N."/>
            <person name="Veneault-Fourrey C."/>
            <person name="LaButti K."/>
            <person name="Lindquist E.A."/>
            <person name="Lipzen A."/>
            <person name="Lundell T."/>
            <person name="Morin E."/>
            <person name="Murat C."/>
            <person name="Riley R."/>
            <person name="Ohm R."/>
            <person name="Sun H."/>
            <person name="Tunlid A."/>
            <person name="Henrissat B."/>
            <person name="Grigoriev I.V."/>
            <person name="Hibbett D.S."/>
            <person name="Martin F."/>
        </authorList>
    </citation>
    <scope>NUCLEOTIDE SEQUENCE [LARGE SCALE GENOMIC DNA]</scope>
    <source>
        <strain evidence="4">LaAM-08-1</strain>
    </source>
</reference>